<proteinExistence type="predicted"/>
<evidence type="ECO:0000313" key="1">
    <source>
        <dbReference type="EMBL" id="GIJ02092.1"/>
    </source>
</evidence>
<dbReference type="AlphaFoldDB" id="A0A8J3Y5Z7"/>
<evidence type="ECO:0000313" key="2">
    <source>
        <dbReference type="Proteomes" id="UP000652013"/>
    </source>
</evidence>
<dbReference type="EMBL" id="BOOY01000008">
    <property type="protein sequence ID" value="GIJ02092.1"/>
    <property type="molecule type" value="Genomic_DNA"/>
</dbReference>
<dbReference type="Proteomes" id="UP000652013">
    <property type="component" value="Unassembled WGS sequence"/>
</dbReference>
<dbReference type="PANTHER" id="PTHR42110">
    <property type="entry name" value="L-ASPARAGINASE, PUTATIVE (AFU_ORTHOLOGUE AFUA_3G11890)-RELATED"/>
    <property type="match status" value="1"/>
</dbReference>
<dbReference type="Pfam" id="PF06089">
    <property type="entry name" value="Asparaginase_II"/>
    <property type="match status" value="1"/>
</dbReference>
<keyword evidence="2" id="KW-1185">Reference proteome</keyword>
<accession>A0A8J3Y5Z7</accession>
<dbReference type="PANTHER" id="PTHR42110:SF1">
    <property type="entry name" value="L-ASPARAGINASE, PUTATIVE (AFU_ORTHOLOGUE AFUA_3G11890)-RELATED"/>
    <property type="match status" value="1"/>
</dbReference>
<protein>
    <submittedName>
        <fullName evidence="1">Asparaginase</fullName>
    </submittedName>
</protein>
<dbReference type="InterPro" id="IPR010349">
    <property type="entry name" value="Asparaginase_II"/>
</dbReference>
<organism evidence="1 2">
    <name type="scientific">Spirilliplanes yamanashiensis</name>
    <dbReference type="NCBI Taxonomy" id="42233"/>
    <lineage>
        <taxon>Bacteria</taxon>
        <taxon>Bacillati</taxon>
        <taxon>Actinomycetota</taxon>
        <taxon>Actinomycetes</taxon>
        <taxon>Micromonosporales</taxon>
        <taxon>Micromonosporaceae</taxon>
        <taxon>Spirilliplanes</taxon>
    </lineage>
</organism>
<dbReference type="RefSeq" id="WP_203937409.1">
    <property type="nucleotide sequence ID" value="NZ_BAAAGJ010000019.1"/>
</dbReference>
<comment type="caution">
    <text evidence="1">The sequence shown here is derived from an EMBL/GenBank/DDBJ whole genome shotgun (WGS) entry which is preliminary data.</text>
</comment>
<reference evidence="1" key="1">
    <citation type="submission" date="2021-01" db="EMBL/GenBank/DDBJ databases">
        <title>Whole genome shotgun sequence of Spirilliplanes yamanashiensis NBRC 15828.</title>
        <authorList>
            <person name="Komaki H."/>
            <person name="Tamura T."/>
        </authorList>
    </citation>
    <scope>NUCLEOTIDE SEQUENCE</scope>
    <source>
        <strain evidence="1">NBRC 15828</strain>
    </source>
</reference>
<sequence length="306" mass="31372">MTPVLAHVVRSGFVESAHRGAVVVLDATGRVVAAAGDADAPVFPRSSNKPLQAVGMLRAGLDLPPDDLAIACASHWGEPMHLDRVRSILARAGVGESALRCPPDLPLHDTARADLLRAGGTATPIHMNCSGKHAAMLATCALHGWPADDYRHPGHPLQRAITATFADLTGAPPPAIGVDGCGAPVLATSLTSLARAFQHLVDAPDGPSRRVADAMRAHPTLTSGTGTDDAWLMAAVPGLLSKGGAEGVWAFAVPGTGAVAFKIEDGAMRPRRVIAAAALRRLGIEVDGTTVVLGGGHPVGEVVPAW</sequence>
<gene>
    <name evidence="1" type="primary">ansA</name>
    <name evidence="1" type="ORF">Sya03_14440</name>
</gene>
<name>A0A8J3Y5Z7_9ACTN</name>